<evidence type="ECO:0000256" key="8">
    <source>
        <dbReference type="SAM" id="MobiDB-lite"/>
    </source>
</evidence>
<feature type="domain" description="LITAF" evidence="10">
    <location>
        <begin position="94"/>
        <end position="180"/>
    </location>
</feature>
<dbReference type="EMBL" id="MTYJ01000041">
    <property type="protein sequence ID" value="OQV19279.1"/>
    <property type="molecule type" value="Genomic_DNA"/>
</dbReference>
<evidence type="ECO:0000256" key="5">
    <source>
        <dbReference type="ARBA" id="ARBA00022723"/>
    </source>
</evidence>
<reference evidence="12" key="1">
    <citation type="submission" date="2017-01" db="EMBL/GenBank/DDBJ databases">
        <title>Comparative genomics of anhydrobiosis in the tardigrade Hypsibius dujardini.</title>
        <authorList>
            <person name="Yoshida Y."/>
            <person name="Koutsovoulos G."/>
            <person name="Laetsch D."/>
            <person name="Stevens L."/>
            <person name="Kumar S."/>
            <person name="Horikawa D."/>
            <person name="Ishino K."/>
            <person name="Komine S."/>
            <person name="Tomita M."/>
            <person name="Blaxter M."/>
            <person name="Arakawa K."/>
        </authorList>
    </citation>
    <scope>NUCLEOTIDE SEQUENCE [LARGE SCALE GENOMIC DNA]</scope>
    <source>
        <strain evidence="12">Z151</strain>
    </source>
</reference>
<evidence type="ECO:0000256" key="2">
    <source>
        <dbReference type="ARBA" id="ARBA00004481"/>
    </source>
</evidence>
<evidence type="ECO:0000256" key="1">
    <source>
        <dbReference type="ARBA" id="ARBA00004414"/>
    </source>
</evidence>
<accession>A0A1W0WVN7</accession>
<dbReference type="PANTHER" id="PTHR23292:SF6">
    <property type="entry name" value="FI16602P1-RELATED"/>
    <property type="match status" value="1"/>
</dbReference>
<gene>
    <name evidence="11" type="ORF">BV898_06701</name>
</gene>
<evidence type="ECO:0000259" key="10">
    <source>
        <dbReference type="PROSITE" id="PS51837"/>
    </source>
</evidence>
<sequence length="181" mass="19574">MSSPARPPGSPAPSVPPPKTLQPGAGAGSQQPDYRSIRYPSGMDGKDQPGSPAPGEQVGPPPPYSNQPQYQQQPQHQHVQQVQYVQQPIVTLQAPVMIAHGAGGMMYSPAPTVMQCPSCRQQMVTQVRYEPGCCAWLGVGACLLIGCWMGCCLIPLCMKEFQDAIHTCPQCHQYLGTYQRL</sequence>
<evidence type="ECO:0000256" key="9">
    <source>
        <dbReference type="SAM" id="Phobius"/>
    </source>
</evidence>
<dbReference type="PROSITE" id="PS51837">
    <property type="entry name" value="LITAF"/>
    <property type="match status" value="1"/>
</dbReference>
<organism evidence="11 12">
    <name type="scientific">Hypsibius exemplaris</name>
    <name type="common">Freshwater tardigrade</name>
    <dbReference type="NCBI Taxonomy" id="2072580"/>
    <lineage>
        <taxon>Eukaryota</taxon>
        <taxon>Metazoa</taxon>
        <taxon>Ecdysozoa</taxon>
        <taxon>Tardigrada</taxon>
        <taxon>Eutardigrada</taxon>
        <taxon>Parachela</taxon>
        <taxon>Hypsibioidea</taxon>
        <taxon>Hypsibiidae</taxon>
        <taxon>Hypsibius</taxon>
    </lineage>
</organism>
<protein>
    <recommendedName>
        <fullName evidence="10">LITAF domain-containing protein</fullName>
    </recommendedName>
</protein>
<dbReference type="GO" id="GO:0005765">
    <property type="term" value="C:lysosomal membrane"/>
    <property type="evidence" value="ECO:0007669"/>
    <property type="project" value="UniProtKB-SubCell"/>
</dbReference>
<evidence type="ECO:0000313" key="11">
    <source>
        <dbReference type="EMBL" id="OQV19279.1"/>
    </source>
</evidence>
<keyword evidence="6" id="KW-0862">Zinc</keyword>
<dbReference type="Pfam" id="PF10601">
    <property type="entry name" value="zf-LITAF-like"/>
    <property type="match status" value="1"/>
</dbReference>
<feature type="region of interest" description="Disordered" evidence="8">
    <location>
        <begin position="1"/>
        <end position="78"/>
    </location>
</feature>
<evidence type="ECO:0000256" key="7">
    <source>
        <dbReference type="ARBA" id="ARBA00023136"/>
    </source>
</evidence>
<dbReference type="InterPro" id="IPR037519">
    <property type="entry name" value="LITAF_fam"/>
</dbReference>
<comment type="similarity">
    <text evidence="4">Belongs to the CDIP1/LITAF family.</text>
</comment>
<keyword evidence="9" id="KW-1133">Transmembrane helix</keyword>
<dbReference type="InterPro" id="IPR006629">
    <property type="entry name" value="LITAF"/>
</dbReference>
<dbReference type="Proteomes" id="UP000192578">
    <property type="component" value="Unassembled WGS sequence"/>
</dbReference>
<keyword evidence="7 9" id="KW-0472">Membrane</keyword>
<proteinExistence type="inferred from homology"/>
<evidence type="ECO:0000256" key="3">
    <source>
        <dbReference type="ARBA" id="ARBA00004630"/>
    </source>
</evidence>
<dbReference type="GO" id="GO:0031902">
    <property type="term" value="C:late endosome membrane"/>
    <property type="evidence" value="ECO:0007669"/>
    <property type="project" value="UniProtKB-SubCell"/>
</dbReference>
<dbReference type="OrthoDB" id="5599753at2759"/>
<keyword evidence="9" id="KW-0812">Transmembrane</keyword>
<name>A0A1W0WVN7_HYPEX</name>
<comment type="subcellular location">
    <subcellularLocation>
        <location evidence="2">Endosome membrane</location>
        <topology evidence="2">Peripheral membrane protein</topology>
    </subcellularLocation>
    <subcellularLocation>
        <location evidence="1">Late endosome membrane</location>
    </subcellularLocation>
    <subcellularLocation>
        <location evidence="3">Lysosome membrane</location>
        <topology evidence="3">Peripheral membrane protein</topology>
        <orientation evidence="3">Cytoplasmic side</orientation>
    </subcellularLocation>
</comment>
<evidence type="ECO:0000256" key="6">
    <source>
        <dbReference type="ARBA" id="ARBA00022833"/>
    </source>
</evidence>
<feature type="compositionally biased region" description="Low complexity" evidence="8">
    <location>
        <begin position="66"/>
        <end position="78"/>
    </location>
</feature>
<keyword evidence="5" id="KW-0479">Metal-binding</keyword>
<evidence type="ECO:0000313" key="12">
    <source>
        <dbReference type="Proteomes" id="UP000192578"/>
    </source>
</evidence>
<dbReference type="SMART" id="SM00714">
    <property type="entry name" value="LITAF"/>
    <property type="match status" value="1"/>
</dbReference>
<evidence type="ECO:0000256" key="4">
    <source>
        <dbReference type="ARBA" id="ARBA00005975"/>
    </source>
</evidence>
<dbReference type="GO" id="GO:0008270">
    <property type="term" value="F:zinc ion binding"/>
    <property type="evidence" value="ECO:0007669"/>
    <property type="project" value="TreeGrafter"/>
</dbReference>
<dbReference type="PANTHER" id="PTHR23292">
    <property type="entry name" value="LIPOPOLYSACCHARIDE-INDUCED TUMOR NECROSIS FACTOR-ALPHA FACTOR"/>
    <property type="match status" value="1"/>
</dbReference>
<keyword evidence="12" id="KW-1185">Reference proteome</keyword>
<feature type="transmembrane region" description="Helical" evidence="9">
    <location>
        <begin position="135"/>
        <end position="156"/>
    </location>
</feature>
<comment type="caution">
    <text evidence="11">The sequence shown here is derived from an EMBL/GenBank/DDBJ whole genome shotgun (WGS) entry which is preliminary data.</text>
</comment>
<dbReference type="AlphaFoldDB" id="A0A1W0WVN7"/>
<feature type="compositionally biased region" description="Pro residues" evidence="8">
    <location>
        <begin position="1"/>
        <end position="20"/>
    </location>
</feature>